<dbReference type="Gene3D" id="3.40.50.1390">
    <property type="entry name" value="Resolvase, N-terminal catalytic domain"/>
    <property type="match status" value="1"/>
</dbReference>
<dbReference type="InterPro" id="IPR006119">
    <property type="entry name" value="Resolv_N"/>
</dbReference>
<dbReference type="Proteomes" id="UP000095558">
    <property type="component" value="Unassembled WGS sequence"/>
</dbReference>
<dbReference type="EMBL" id="CYZV01000024">
    <property type="protein sequence ID" value="CUO42777.1"/>
    <property type="molecule type" value="Genomic_DNA"/>
</dbReference>
<dbReference type="GeneID" id="83011133"/>
<evidence type="ECO:0000313" key="4">
    <source>
        <dbReference type="EMBL" id="CUO42777.1"/>
    </source>
</evidence>
<dbReference type="GO" id="GO:0003677">
    <property type="term" value="F:DNA binding"/>
    <property type="evidence" value="ECO:0007669"/>
    <property type="project" value="InterPro"/>
</dbReference>
<gene>
    <name evidence="4" type="primary">hin_3</name>
    <name evidence="4" type="ORF">ERS852470_02313</name>
</gene>
<dbReference type="InterPro" id="IPR025827">
    <property type="entry name" value="Zn_ribbon_recom_dom"/>
</dbReference>
<dbReference type="Pfam" id="PF07508">
    <property type="entry name" value="Recombinase"/>
    <property type="match status" value="1"/>
</dbReference>
<dbReference type="SUPFAM" id="SSF53041">
    <property type="entry name" value="Resolvase-like"/>
    <property type="match status" value="1"/>
</dbReference>
<evidence type="ECO:0000313" key="5">
    <source>
        <dbReference type="Proteomes" id="UP000095558"/>
    </source>
</evidence>
<protein>
    <submittedName>
        <fullName evidence="4">Recombinase-like protein</fullName>
    </submittedName>
</protein>
<feature type="domain" description="Recombinase" evidence="3">
    <location>
        <begin position="157"/>
        <end position="307"/>
    </location>
</feature>
<feature type="domain" description="Resolvase/invertase-type recombinase catalytic" evidence="2">
    <location>
        <begin position="2"/>
        <end position="149"/>
    </location>
</feature>
<dbReference type="SMART" id="SM00857">
    <property type="entry name" value="Resolvase"/>
    <property type="match status" value="1"/>
</dbReference>
<dbReference type="Gene3D" id="3.90.1750.20">
    <property type="entry name" value="Putative Large Serine Recombinase, Chain B, Domain 2"/>
    <property type="match status" value="1"/>
</dbReference>
<name>A0A174EZQ8_9CLOT</name>
<dbReference type="OrthoDB" id="9781670at2"/>
<dbReference type="RefSeq" id="WP_042396011.1">
    <property type="nucleotide sequence ID" value="NZ_CYZV01000024.1"/>
</dbReference>
<dbReference type="GO" id="GO:0000150">
    <property type="term" value="F:DNA strand exchange activity"/>
    <property type="evidence" value="ECO:0007669"/>
    <property type="project" value="InterPro"/>
</dbReference>
<keyword evidence="1" id="KW-0175">Coiled coil</keyword>
<feature type="coiled-coil region" evidence="1">
    <location>
        <begin position="389"/>
        <end position="460"/>
    </location>
</feature>
<sequence>MNVAIYARKSKATKKGESISNQIELCKKYFLNTTNEDVNFLIYEDEGWSGGNINRPQFTKMMNDAKLKRFSALICYRLDRIARNVADFSSTYKILEESNIAFISITEQFDTSTIMGRAMINISATFAQIERETIAERIKDNMLELSRTGRWLGGTPPLGFKSVQITENNKRMYKLEVVEEEIEIVRLIYKLYPEYKSTVPIARYLVSNYIKGKNGGDFSRNTVLQILKNPVYCCSDENAIKYFESKGSTLNCSENNKYGLMVYNKRKGGKKENPIEEWIIATGKHPGIIPGAEWVECQNILSEISSKTSPRKATGNKFLLSGMLKCSRCGSSMCSWSRTSKGIYYRSYRCELKNRSSNRCDSKMVNADELEQFVIDLCKNINIEDIINIKRTKNNNASLKRELTSLNKNLNENDKLLQGLIKKLALIDDIDVLSMIQTEIKKIKTENDNINKRINEINISMFDVEDEENKKQLLLESHKLFINTIDLIEDVEAKRNLIMNFIEYFTYDSETNEVGYKLRL</sequence>
<dbReference type="PROSITE" id="PS51737">
    <property type="entry name" value="RECOMBINASE_DNA_BIND"/>
    <property type="match status" value="1"/>
</dbReference>
<dbReference type="CDD" id="cd03768">
    <property type="entry name" value="SR_ResInv"/>
    <property type="match status" value="1"/>
</dbReference>
<accession>A0A174EZQ8</accession>
<dbReference type="InterPro" id="IPR036162">
    <property type="entry name" value="Resolvase-like_N_sf"/>
</dbReference>
<dbReference type="InterPro" id="IPR038109">
    <property type="entry name" value="DNA_bind_recomb_sf"/>
</dbReference>
<dbReference type="InterPro" id="IPR011109">
    <property type="entry name" value="DNA_bind_recombinase_dom"/>
</dbReference>
<dbReference type="AlphaFoldDB" id="A0A174EZQ8"/>
<dbReference type="Pfam" id="PF13408">
    <property type="entry name" value="Zn_ribbon_recom"/>
    <property type="match status" value="1"/>
</dbReference>
<reference evidence="4 5" key="1">
    <citation type="submission" date="2015-09" db="EMBL/GenBank/DDBJ databases">
        <authorList>
            <consortium name="Pathogen Informatics"/>
        </authorList>
    </citation>
    <scope>NUCLEOTIDE SEQUENCE [LARGE SCALE GENOMIC DNA]</scope>
    <source>
        <strain evidence="4 5">2789STDY5834855</strain>
    </source>
</reference>
<evidence type="ECO:0000256" key="1">
    <source>
        <dbReference type="SAM" id="Coils"/>
    </source>
</evidence>
<evidence type="ECO:0000259" key="2">
    <source>
        <dbReference type="PROSITE" id="PS51736"/>
    </source>
</evidence>
<dbReference type="PANTHER" id="PTHR30461">
    <property type="entry name" value="DNA-INVERTASE FROM LAMBDOID PROPHAGE"/>
    <property type="match status" value="1"/>
</dbReference>
<evidence type="ECO:0000259" key="3">
    <source>
        <dbReference type="PROSITE" id="PS51737"/>
    </source>
</evidence>
<proteinExistence type="predicted"/>
<dbReference type="InterPro" id="IPR050639">
    <property type="entry name" value="SSR_resolvase"/>
</dbReference>
<dbReference type="PROSITE" id="PS51736">
    <property type="entry name" value="RECOMBINASES_3"/>
    <property type="match status" value="1"/>
</dbReference>
<dbReference type="Pfam" id="PF00239">
    <property type="entry name" value="Resolvase"/>
    <property type="match status" value="1"/>
</dbReference>
<organism evidence="4 5">
    <name type="scientific">Clostridium disporicum</name>
    <dbReference type="NCBI Taxonomy" id="84024"/>
    <lineage>
        <taxon>Bacteria</taxon>
        <taxon>Bacillati</taxon>
        <taxon>Bacillota</taxon>
        <taxon>Clostridia</taxon>
        <taxon>Eubacteriales</taxon>
        <taxon>Clostridiaceae</taxon>
        <taxon>Clostridium</taxon>
    </lineage>
</organism>
<dbReference type="PANTHER" id="PTHR30461:SF23">
    <property type="entry name" value="DNA RECOMBINASE-RELATED"/>
    <property type="match status" value="1"/>
</dbReference>